<evidence type="ECO:0000313" key="1">
    <source>
        <dbReference type="EMBL" id="ESP03946.1"/>
    </source>
</evidence>
<gene>
    <name evidence="1" type="ORF">LOTGIDRAFT_203402</name>
</gene>
<dbReference type="CTD" id="20245599"/>
<dbReference type="GeneID" id="20245599"/>
<protein>
    <recommendedName>
        <fullName evidence="3">BLUF domain-containing protein</fullName>
    </recommendedName>
</protein>
<evidence type="ECO:0008006" key="3">
    <source>
        <dbReference type="Google" id="ProtNLM"/>
    </source>
</evidence>
<proteinExistence type="predicted"/>
<dbReference type="InterPro" id="IPR055308">
    <property type="entry name" value="TEX47-like"/>
</dbReference>
<dbReference type="KEGG" id="lgi:LOTGIDRAFT_203402"/>
<dbReference type="Proteomes" id="UP000030746">
    <property type="component" value="Unassembled WGS sequence"/>
</dbReference>
<reference evidence="1 2" key="1">
    <citation type="journal article" date="2013" name="Nature">
        <title>Insights into bilaterian evolution from three spiralian genomes.</title>
        <authorList>
            <person name="Simakov O."/>
            <person name="Marletaz F."/>
            <person name="Cho S.J."/>
            <person name="Edsinger-Gonzales E."/>
            <person name="Havlak P."/>
            <person name="Hellsten U."/>
            <person name="Kuo D.H."/>
            <person name="Larsson T."/>
            <person name="Lv J."/>
            <person name="Arendt D."/>
            <person name="Savage R."/>
            <person name="Osoegawa K."/>
            <person name="de Jong P."/>
            <person name="Grimwood J."/>
            <person name="Chapman J.A."/>
            <person name="Shapiro H."/>
            <person name="Aerts A."/>
            <person name="Otillar R.P."/>
            <person name="Terry A.Y."/>
            <person name="Boore J.L."/>
            <person name="Grigoriev I.V."/>
            <person name="Lindberg D.R."/>
            <person name="Seaver E.C."/>
            <person name="Weisblat D.A."/>
            <person name="Putnam N.H."/>
            <person name="Rokhsar D.S."/>
        </authorList>
    </citation>
    <scope>NUCLEOTIDE SEQUENCE [LARGE SCALE GENOMIC DNA]</scope>
</reference>
<dbReference type="OMA" id="MDSERTW"/>
<accession>V4B9B4</accession>
<dbReference type="Pfam" id="PF24787">
    <property type="entry name" value="TEX47"/>
    <property type="match status" value="1"/>
</dbReference>
<sequence length="246" mass="28720">MASEIEEQEDDSFYDIHRTSLLDVIEDKNRAANRKSLIHRMVIVSKLRDPDADRKQIGIKYEEKLKNLQGEGVTGLMLIYMKHVVHIVETSSEFLLETIKDLYNSEVNERGFVSSSKILNITHNISDRLFNQWNFRALEIQVHRLEAYEPSESTDRLVIDILSQLLKLGSYLSKQPKQSLKNALDSLHERVPDMLPFEAAVHYLLEEDDVCMYDLSEYLDLYQKPFDVQSDTDLVWPLPVRLFPYN</sequence>
<keyword evidence="2" id="KW-1185">Reference proteome</keyword>
<dbReference type="OrthoDB" id="548795at2759"/>
<organism evidence="1 2">
    <name type="scientific">Lottia gigantea</name>
    <name type="common">Giant owl limpet</name>
    <dbReference type="NCBI Taxonomy" id="225164"/>
    <lineage>
        <taxon>Eukaryota</taxon>
        <taxon>Metazoa</taxon>
        <taxon>Spiralia</taxon>
        <taxon>Lophotrochozoa</taxon>
        <taxon>Mollusca</taxon>
        <taxon>Gastropoda</taxon>
        <taxon>Patellogastropoda</taxon>
        <taxon>Lottioidea</taxon>
        <taxon>Lottiidae</taxon>
        <taxon>Lottia</taxon>
    </lineage>
</organism>
<dbReference type="PANTHER" id="PTHR34035:SF1">
    <property type="entry name" value="TESTIS-EXPRESSED PROTEIN 47"/>
    <property type="match status" value="1"/>
</dbReference>
<evidence type="ECO:0000313" key="2">
    <source>
        <dbReference type="Proteomes" id="UP000030746"/>
    </source>
</evidence>
<dbReference type="EMBL" id="KB199905">
    <property type="protein sequence ID" value="ESP03946.1"/>
    <property type="molecule type" value="Genomic_DNA"/>
</dbReference>
<dbReference type="RefSeq" id="XP_009045428.1">
    <property type="nucleotide sequence ID" value="XM_009047180.1"/>
</dbReference>
<dbReference type="HOGENOM" id="CLU_089495_0_0_1"/>
<dbReference type="PANTHER" id="PTHR34035">
    <property type="entry name" value="TESTIS-EXPRESSED PROTEIN 47"/>
    <property type="match status" value="1"/>
</dbReference>
<name>V4B9B4_LOTGI</name>
<dbReference type="AlphaFoldDB" id="V4B9B4"/>